<comment type="caution">
    <text evidence="2">The sequence shown here is derived from an EMBL/GenBank/DDBJ whole genome shotgun (WGS) entry which is preliminary data.</text>
</comment>
<name>A0AAW1J0I8_POPJA</name>
<dbReference type="EMBL" id="JASPKY010000464">
    <property type="protein sequence ID" value="KAK9696028.1"/>
    <property type="molecule type" value="Genomic_DNA"/>
</dbReference>
<feature type="region of interest" description="Disordered" evidence="1">
    <location>
        <begin position="15"/>
        <end position="54"/>
    </location>
</feature>
<keyword evidence="3" id="KW-1185">Reference proteome</keyword>
<accession>A0AAW1J0I8</accession>
<gene>
    <name evidence="2" type="ORF">QE152_g32188</name>
</gene>
<proteinExistence type="predicted"/>
<evidence type="ECO:0000313" key="3">
    <source>
        <dbReference type="Proteomes" id="UP001458880"/>
    </source>
</evidence>
<sequence length="141" mass="15815">MPPMKTLSKLTRLLATKSNDTKLKPKLQVAQQTKQKAQEGRSKSAVAKGKLGKGRKFSRKKMFLIMMTTVKNKGDSKDDNVDLNDVHGASGISIVESHSRSQKTTPKFMMAFKDVEETVTTYDGDTYPINRWILNSKKLPL</sequence>
<evidence type="ECO:0000256" key="1">
    <source>
        <dbReference type="SAM" id="MobiDB-lite"/>
    </source>
</evidence>
<protein>
    <submittedName>
        <fullName evidence="2">Uncharacterized protein</fullName>
    </submittedName>
</protein>
<reference evidence="2 3" key="1">
    <citation type="journal article" date="2024" name="BMC Genomics">
        <title>De novo assembly and annotation of Popillia japonica's genome with initial clues to its potential as an invasive pest.</title>
        <authorList>
            <person name="Cucini C."/>
            <person name="Boschi S."/>
            <person name="Funari R."/>
            <person name="Cardaioli E."/>
            <person name="Iannotti N."/>
            <person name="Marturano G."/>
            <person name="Paoli F."/>
            <person name="Bruttini M."/>
            <person name="Carapelli A."/>
            <person name="Frati F."/>
            <person name="Nardi F."/>
        </authorList>
    </citation>
    <scope>NUCLEOTIDE SEQUENCE [LARGE SCALE GENOMIC DNA]</scope>
    <source>
        <strain evidence="2">DMR45628</strain>
    </source>
</reference>
<dbReference type="Proteomes" id="UP001458880">
    <property type="component" value="Unassembled WGS sequence"/>
</dbReference>
<dbReference type="AlphaFoldDB" id="A0AAW1J0I8"/>
<organism evidence="2 3">
    <name type="scientific">Popillia japonica</name>
    <name type="common">Japanese beetle</name>
    <dbReference type="NCBI Taxonomy" id="7064"/>
    <lineage>
        <taxon>Eukaryota</taxon>
        <taxon>Metazoa</taxon>
        <taxon>Ecdysozoa</taxon>
        <taxon>Arthropoda</taxon>
        <taxon>Hexapoda</taxon>
        <taxon>Insecta</taxon>
        <taxon>Pterygota</taxon>
        <taxon>Neoptera</taxon>
        <taxon>Endopterygota</taxon>
        <taxon>Coleoptera</taxon>
        <taxon>Polyphaga</taxon>
        <taxon>Scarabaeiformia</taxon>
        <taxon>Scarabaeidae</taxon>
        <taxon>Rutelinae</taxon>
        <taxon>Popillia</taxon>
    </lineage>
</organism>
<evidence type="ECO:0000313" key="2">
    <source>
        <dbReference type="EMBL" id="KAK9696028.1"/>
    </source>
</evidence>